<dbReference type="Proteomes" id="UP001634394">
    <property type="component" value="Unassembled WGS sequence"/>
</dbReference>
<dbReference type="AlphaFoldDB" id="A0ABD3U0L0"/>
<comment type="caution">
    <text evidence="2">The sequence shown here is derived from an EMBL/GenBank/DDBJ whole genome shotgun (WGS) entry which is preliminary data.</text>
</comment>
<dbReference type="EMBL" id="JBJQND010000017">
    <property type="protein sequence ID" value="KAL3842969.1"/>
    <property type="molecule type" value="Genomic_DNA"/>
</dbReference>
<evidence type="ECO:0000313" key="2">
    <source>
        <dbReference type="EMBL" id="KAL3842969.1"/>
    </source>
</evidence>
<protein>
    <submittedName>
        <fullName evidence="2">Uncharacterized protein</fullName>
    </submittedName>
</protein>
<sequence>MTKAEFISRDSVLGEILYDVFRRMYESATMSCSPVSPPWSTASPGSKSLPSLPEVESNGASAHLEVSSLTSDNVQSGEDSSTSAVTMETKK</sequence>
<feature type="compositionally biased region" description="Polar residues" evidence="1">
    <location>
        <begin position="67"/>
        <end position="91"/>
    </location>
</feature>
<evidence type="ECO:0000256" key="1">
    <source>
        <dbReference type="SAM" id="MobiDB-lite"/>
    </source>
</evidence>
<evidence type="ECO:0000313" key="3">
    <source>
        <dbReference type="Proteomes" id="UP001634394"/>
    </source>
</evidence>
<organism evidence="2 3">
    <name type="scientific">Sinanodonta woodiana</name>
    <name type="common">Chinese pond mussel</name>
    <name type="synonym">Anodonta woodiana</name>
    <dbReference type="NCBI Taxonomy" id="1069815"/>
    <lineage>
        <taxon>Eukaryota</taxon>
        <taxon>Metazoa</taxon>
        <taxon>Spiralia</taxon>
        <taxon>Lophotrochozoa</taxon>
        <taxon>Mollusca</taxon>
        <taxon>Bivalvia</taxon>
        <taxon>Autobranchia</taxon>
        <taxon>Heteroconchia</taxon>
        <taxon>Palaeoheterodonta</taxon>
        <taxon>Unionida</taxon>
        <taxon>Unionoidea</taxon>
        <taxon>Unionidae</taxon>
        <taxon>Unioninae</taxon>
        <taxon>Sinanodonta</taxon>
    </lineage>
</organism>
<reference evidence="2 3" key="1">
    <citation type="submission" date="2024-11" db="EMBL/GenBank/DDBJ databases">
        <title>Chromosome-level genome assembly of the freshwater bivalve Anodonta woodiana.</title>
        <authorList>
            <person name="Chen X."/>
        </authorList>
    </citation>
    <scope>NUCLEOTIDE SEQUENCE [LARGE SCALE GENOMIC DNA]</scope>
    <source>
        <strain evidence="2">MN2024</strain>
        <tissue evidence="2">Gills</tissue>
    </source>
</reference>
<feature type="compositionally biased region" description="Polar residues" evidence="1">
    <location>
        <begin position="31"/>
        <end position="49"/>
    </location>
</feature>
<gene>
    <name evidence="2" type="ORF">ACJMK2_020939</name>
</gene>
<name>A0ABD3U0L0_SINWO</name>
<accession>A0ABD3U0L0</accession>
<feature type="region of interest" description="Disordered" evidence="1">
    <location>
        <begin position="31"/>
        <end position="91"/>
    </location>
</feature>
<proteinExistence type="predicted"/>
<keyword evidence="3" id="KW-1185">Reference proteome</keyword>